<dbReference type="SUPFAM" id="SSF52777">
    <property type="entry name" value="CoA-dependent acyltransferases"/>
    <property type="match status" value="2"/>
</dbReference>
<reference evidence="1" key="1">
    <citation type="submission" date="2014-03" db="EMBL/GenBank/DDBJ databases">
        <authorList>
            <person name="Casaregola S."/>
        </authorList>
    </citation>
    <scope>NUCLEOTIDE SEQUENCE [LARGE SCALE GENOMIC DNA]</scope>
    <source>
        <strain evidence="1">CLIB 918</strain>
    </source>
</reference>
<dbReference type="EMBL" id="CCBN010000001">
    <property type="protein sequence ID" value="CDO51477.1"/>
    <property type="molecule type" value="Genomic_DNA"/>
</dbReference>
<name>A0A0J9YHN0_GEOCN</name>
<dbReference type="InterPro" id="IPR010828">
    <property type="entry name" value="Atf2/Sli1-like"/>
</dbReference>
<comment type="caution">
    <text evidence="1">The sequence shown here is derived from an EMBL/GenBank/DDBJ whole genome shotgun (WGS) entry which is preliminary data.</text>
</comment>
<dbReference type="InterPro" id="IPR052058">
    <property type="entry name" value="Alcohol_O-acetyltransferase"/>
</dbReference>
<evidence type="ECO:0000313" key="1">
    <source>
        <dbReference type="EMBL" id="CDO51477.1"/>
    </source>
</evidence>
<dbReference type="PANTHER" id="PTHR28037">
    <property type="entry name" value="ALCOHOL O-ACETYLTRANSFERASE 1-RELATED"/>
    <property type="match status" value="1"/>
</dbReference>
<organism evidence="1 2">
    <name type="scientific">Geotrichum candidum</name>
    <name type="common">Oospora lactis</name>
    <name type="synonym">Dipodascus geotrichum</name>
    <dbReference type="NCBI Taxonomy" id="1173061"/>
    <lineage>
        <taxon>Eukaryota</taxon>
        <taxon>Fungi</taxon>
        <taxon>Dikarya</taxon>
        <taxon>Ascomycota</taxon>
        <taxon>Saccharomycotina</taxon>
        <taxon>Dipodascomycetes</taxon>
        <taxon>Dipodascales</taxon>
        <taxon>Dipodascaceae</taxon>
        <taxon>Geotrichum</taxon>
    </lineage>
</organism>
<protein>
    <submittedName>
        <fullName evidence="1">Similar to Saccharomyces cerevisiae YGR212W SLI1 N-acetyltransferase</fullName>
    </submittedName>
</protein>
<keyword evidence="2" id="KW-1185">Reference proteome</keyword>
<dbReference type="InterPro" id="IPR023213">
    <property type="entry name" value="CAT-like_dom_sf"/>
</dbReference>
<dbReference type="PANTHER" id="PTHR28037:SF1">
    <property type="entry name" value="ALCOHOL O-ACETYLTRANSFERASE 1-RELATED"/>
    <property type="match status" value="1"/>
</dbReference>
<dbReference type="OrthoDB" id="2150604at2759"/>
<proteinExistence type="predicted"/>
<dbReference type="Gene3D" id="3.30.559.10">
    <property type="entry name" value="Chloramphenicol acetyltransferase-like domain"/>
    <property type="match status" value="1"/>
</dbReference>
<dbReference type="AlphaFoldDB" id="A0A0J9YHN0"/>
<gene>
    <name evidence="1" type="ORF">BN980_GECA01s06863g</name>
</gene>
<dbReference type="Pfam" id="PF07247">
    <property type="entry name" value="AATase"/>
    <property type="match status" value="1"/>
</dbReference>
<accession>A0A0J9YHN0</accession>
<dbReference type="Proteomes" id="UP000242525">
    <property type="component" value="Unassembled WGS sequence"/>
</dbReference>
<sequence>MTNSRPLSVAETSSAYKHILNVYLSVSVSASLKHPTKTTILPSQLLAAVKPIVLGNPALAALLQVHDDKYYEVIADKVDLAKNIVWREQSDLDTLETHVCRQLSEQFPNLDSVPGWRLWVTPLISGEVRLIFFFHHSLFDGTSAQDFLVKLTENLNLQAESLVKDDSVDYVLEIPSNMEPVPSFEQLLGLKDLRLTGPVNGFKAPDDANTAFWAGTLVPNPFDKPVLTKSLYSTISAEDLKKLVAKTKQHKTSITSVLSAAVLYSLQKALQARGKHYPKATCNIPRNMRPFIKGIEKYGETPYGDFISSISVESTATNIPDLWKDAAEIRNVIQGYIDRGVEDAINEFTDLAGDQRQLCERRIGEAHLFSVEVSTLLVSNRFVNTNEWSLDNFRFLQGISTDFPPILCSAASYVNGPLVLSYSYADETVGDPSIVEDTAKEFDNTIAALILS</sequence>
<evidence type="ECO:0000313" key="2">
    <source>
        <dbReference type="Proteomes" id="UP000242525"/>
    </source>
</evidence>
<dbReference type="STRING" id="1173061.A0A0J9YHN0"/>